<dbReference type="AlphaFoldDB" id="A0A0D8HF03"/>
<evidence type="ECO:0000256" key="1">
    <source>
        <dbReference type="ARBA" id="ARBA00001946"/>
    </source>
</evidence>
<feature type="binding site" evidence="7">
    <location>
        <position position="89"/>
    </location>
    <ligand>
        <name>Mg(2+)</name>
        <dbReference type="ChEBI" id="CHEBI:18420"/>
        <label>3</label>
    </ligand>
</feature>
<dbReference type="Gene3D" id="3.90.80.10">
    <property type="entry name" value="Inorganic pyrophosphatase"/>
    <property type="match status" value="1"/>
</dbReference>
<dbReference type="PANTHER" id="PTHR10286">
    <property type="entry name" value="INORGANIC PYROPHOSPHATASE"/>
    <property type="match status" value="1"/>
</dbReference>
<feature type="binding site" evidence="7">
    <location>
        <position position="8"/>
    </location>
    <ligand>
        <name>Mg(2+)</name>
        <dbReference type="ChEBI" id="CHEBI:18420"/>
        <label>2</label>
    </ligand>
</feature>
<feature type="binding site" evidence="7">
    <location>
        <position position="84"/>
    </location>
    <ligand>
        <name>Mg(2+)</name>
        <dbReference type="ChEBI" id="CHEBI:18420"/>
        <label>3</label>
    </ligand>
</feature>
<evidence type="ECO:0000256" key="2">
    <source>
        <dbReference type="ARBA" id="ARBA00022490"/>
    </source>
</evidence>
<feature type="binding site" evidence="7">
    <location>
        <position position="16"/>
    </location>
    <ligand>
        <name>substrate</name>
    </ligand>
</feature>
<dbReference type="GO" id="GO:0004427">
    <property type="term" value="F:inorganic diphosphate phosphatase activity"/>
    <property type="evidence" value="ECO:0007669"/>
    <property type="project" value="UniProtKB-UniRule"/>
</dbReference>
<comment type="subunit">
    <text evidence="7">Homohexamer.</text>
</comment>
<dbReference type="HAMAP" id="MF_00209">
    <property type="entry name" value="Inorganic_PPase"/>
    <property type="match status" value="1"/>
</dbReference>
<feature type="binding site" evidence="7">
    <location>
        <position position="89"/>
    </location>
    <ligand>
        <name>Mg(2+)</name>
        <dbReference type="ChEBI" id="CHEBI:18420"/>
        <label>1</label>
    </ligand>
</feature>
<dbReference type="InterPro" id="IPR036649">
    <property type="entry name" value="Pyrophosphatase_sf"/>
</dbReference>
<keyword evidence="4 7" id="KW-0378">Hydrolase</keyword>
<organism evidence="8 9">
    <name type="scientific">Acidithrix ferrooxidans</name>
    <dbReference type="NCBI Taxonomy" id="1280514"/>
    <lineage>
        <taxon>Bacteria</taxon>
        <taxon>Bacillati</taxon>
        <taxon>Actinomycetota</taxon>
        <taxon>Acidimicrobiia</taxon>
        <taxon>Acidimicrobiales</taxon>
        <taxon>Acidimicrobiaceae</taxon>
        <taxon>Acidithrix</taxon>
    </lineage>
</organism>
<dbReference type="FunFam" id="3.90.80.10:FF:000003">
    <property type="entry name" value="Inorganic pyrophosphatase"/>
    <property type="match status" value="1"/>
</dbReference>
<gene>
    <name evidence="7 8" type="primary">ppa</name>
    <name evidence="8" type="ORF">AXFE_27310</name>
</gene>
<feature type="active site" description="Proton acceptor" evidence="7">
    <location>
        <position position="89"/>
    </location>
</feature>
<evidence type="ECO:0000256" key="5">
    <source>
        <dbReference type="ARBA" id="ARBA00022842"/>
    </source>
</evidence>
<feature type="binding site" evidence="7">
    <location>
        <position position="57"/>
    </location>
    <ligand>
        <name>Mg(2+)</name>
        <dbReference type="ChEBI" id="CHEBI:18420"/>
        <label>2</label>
    </ligand>
</feature>
<protein>
    <recommendedName>
        <fullName evidence="7">Inorganic pyrophosphatase</fullName>
        <ecNumber evidence="7">3.6.1.1</ecNumber>
    </recommendedName>
    <alternativeName>
        <fullName evidence="7">Pyrophosphate phospho-hydrolase</fullName>
        <shortName evidence="7">PPase</shortName>
    </alternativeName>
</protein>
<dbReference type="OrthoDB" id="5187599at2"/>
<dbReference type="InterPro" id="IPR008162">
    <property type="entry name" value="Pyrophosphatase"/>
</dbReference>
<dbReference type="PATRIC" id="fig|1280514.3.peg.3583"/>
<dbReference type="GO" id="GO:0000287">
    <property type="term" value="F:magnesium ion binding"/>
    <property type="evidence" value="ECO:0007669"/>
    <property type="project" value="UniProtKB-UniRule"/>
</dbReference>
<dbReference type="CDD" id="cd00412">
    <property type="entry name" value="pyrophosphatase"/>
    <property type="match status" value="1"/>
</dbReference>
<evidence type="ECO:0000256" key="4">
    <source>
        <dbReference type="ARBA" id="ARBA00022801"/>
    </source>
</evidence>
<dbReference type="GO" id="GO:0005737">
    <property type="term" value="C:cytoplasm"/>
    <property type="evidence" value="ECO:0007669"/>
    <property type="project" value="UniProtKB-SubCell"/>
</dbReference>
<keyword evidence="5 7" id="KW-0460">Magnesium</keyword>
<feature type="binding site" evidence="7">
    <location>
        <position position="126"/>
    </location>
    <ligand>
        <name>substrate</name>
    </ligand>
</feature>
<dbReference type="Pfam" id="PF00719">
    <property type="entry name" value="Pyrophosphatase"/>
    <property type="match status" value="1"/>
</dbReference>
<dbReference type="GO" id="GO:0006796">
    <property type="term" value="P:phosphate-containing compound metabolic process"/>
    <property type="evidence" value="ECO:0007669"/>
    <property type="project" value="InterPro"/>
</dbReference>
<name>A0A0D8HF03_9ACTN</name>
<comment type="subcellular location">
    <subcellularLocation>
        <location evidence="7">Cytoplasm</location>
    </subcellularLocation>
</comment>
<feature type="binding site" evidence="7">
    <location>
        <position position="52"/>
    </location>
    <ligand>
        <name>Mg(2+)</name>
        <dbReference type="ChEBI" id="CHEBI:18420"/>
        <label>1</label>
    </ligand>
</feature>
<proteinExistence type="inferred from homology"/>
<dbReference type="RefSeq" id="WP_052606426.1">
    <property type="nucleotide sequence ID" value="NZ_JXYS01000083.1"/>
</dbReference>
<reference evidence="8 9" key="1">
    <citation type="submission" date="2015-01" db="EMBL/GenBank/DDBJ databases">
        <title>Draft genome of the acidophilic iron oxidizer Acidithrix ferrooxidans strain Py-F3.</title>
        <authorList>
            <person name="Poehlein A."/>
            <person name="Eisen S."/>
            <person name="Schloemann M."/>
            <person name="Johnson B.D."/>
            <person name="Daniel R."/>
            <person name="Muehling M."/>
        </authorList>
    </citation>
    <scope>NUCLEOTIDE SEQUENCE [LARGE SCALE GENOMIC DNA]</scope>
    <source>
        <strain evidence="8 9">Py-F3</strain>
    </source>
</reference>
<evidence type="ECO:0000256" key="6">
    <source>
        <dbReference type="ARBA" id="ARBA00047820"/>
    </source>
</evidence>
<evidence type="ECO:0000313" key="8">
    <source>
        <dbReference type="EMBL" id="KJF16449.1"/>
    </source>
</evidence>
<dbReference type="Proteomes" id="UP000032360">
    <property type="component" value="Unassembled WGS sequence"/>
</dbReference>
<feature type="binding site" evidence="7">
    <location>
        <position position="57"/>
    </location>
    <ligand>
        <name>Mg(2+)</name>
        <dbReference type="ChEBI" id="CHEBI:18420"/>
        <label>1</label>
    </ligand>
</feature>
<dbReference type="EC" id="3.6.1.1" evidence="7"/>
<evidence type="ECO:0000313" key="9">
    <source>
        <dbReference type="Proteomes" id="UP000032360"/>
    </source>
</evidence>
<sequence>MSFEVVIEVPKGSKNKYEIDHETNAVWLDRVLFTPMAYPLNYGYIEGTLGEDGDPLDALLVLDAELVPGCHLKARAVGTFVMSDEKGRDIKLICVIDGDPRFDHIHDIEDVSSFLKDEISHFFAHYKDLEPKKFATIEGFSNKAAAQVELDGAIERLHSDH</sequence>
<keyword evidence="2 7" id="KW-0963">Cytoplasm</keyword>
<dbReference type="SUPFAM" id="SSF50324">
    <property type="entry name" value="Inorganic pyrophosphatase"/>
    <property type="match status" value="1"/>
</dbReference>
<keyword evidence="3 7" id="KW-0479">Metal-binding</keyword>
<comment type="similarity">
    <text evidence="7">Belongs to the PPase family.</text>
</comment>
<feature type="binding site" evidence="7">
    <location>
        <position position="30"/>
    </location>
    <ligand>
        <name>substrate</name>
    </ligand>
</feature>
<dbReference type="STRING" id="1280514.AXFE_27310"/>
<dbReference type="PROSITE" id="PS00387">
    <property type="entry name" value="PPASE"/>
    <property type="match status" value="1"/>
</dbReference>
<feature type="binding site" evidence="7">
    <location>
        <position position="42"/>
    </location>
    <ligand>
        <name>substrate</name>
    </ligand>
</feature>
<comment type="catalytic activity">
    <reaction evidence="6 7">
        <text>diphosphate + H2O = 2 phosphate + H(+)</text>
        <dbReference type="Rhea" id="RHEA:24576"/>
        <dbReference type="ChEBI" id="CHEBI:15377"/>
        <dbReference type="ChEBI" id="CHEBI:15378"/>
        <dbReference type="ChEBI" id="CHEBI:33019"/>
        <dbReference type="ChEBI" id="CHEBI:43474"/>
        <dbReference type="EC" id="3.6.1.1"/>
    </reaction>
</comment>
<accession>A0A0D8HF03</accession>
<comment type="cofactor">
    <cofactor evidence="1 7">
        <name>Mg(2+)</name>
        <dbReference type="ChEBI" id="CHEBI:18420"/>
    </cofactor>
</comment>
<dbReference type="EMBL" id="JXYS01000083">
    <property type="protein sequence ID" value="KJF16449.1"/>
    <property type="molecule type" value="Genomic_DNA"/>
</dbReference>
<evidence type="ECO:0000256" key="7">
    <source>
        <dbReference type="HAMAP-Rule" id="MF_00209"/>
    </source>
</evidence>
<comment type="function">
    <text evidence="7">Catalyzes the hydrolysis of inorganic pyrophosphate (PPi) forming two phosphate ions.</text>
</comment>
<comment type="caution">
    <text evidence="8">The sequence shown here is derived from an EMBL/GenBank/DDBJ whole genome shotgun (WGS) entry which is preliminary data.</text>
</comment>
<evidence type="ECO:0000256" key="3">
    <source>
        <dbReference type="ARBA" id="ARBA00022723"/>
    </source>
</evidence>
<keyword evidence="9" id="KW-1185">Reference proteome</keyword>